<reference evidence="7 8" key="1">
    <citation type="submission" date="2021-01" db="EMBL/GenBank/DDBJ databases">
        <title>Whole genome shotgun sequence of Plantactinospora endophytica NBRC 110450.</title>
        <authorList>
            <person name="Komaki H."/>
            <person name="Tamura T."/>
        </authorList>
    </citation>
    <scope>NUCLEOTIDE SEQUENCE [LARGE SCALE GENOMIC DNA]</scope>
    <source>
        <strain evidence="7 8">NBRC 110450</strain>
    </source>
</reference>
<dbReference type="Proteomes" id="UP000646749">
    <property type="component" value="Unassembled WGS sequence"/>
</dbReference>
<comment type="caution">
    <text evidence="7">The sequence shown here is derived from an EMBL/GenBank/DDBJ whole genome shotgun (WGS) entry which is preliminary data.</text>
</comment>
<keyword evidence="8" id="KW-1185">Reference proteome</keyword>
<evidence type="ECO:0000256" key="5">
    <source>
        <dbReference type="SAM" id="Phobius"/>
    </source>
</evidence>
<dbReference type="Pfam" id="PF07291">
    <property type="entry name" value="MauE"/>
    <property type="match status" value="1"/>
</dbReference>
<evidence type="ECO:0000256" key="4">
    <source>
        <dbReference type="ARBA" id="ARBA00023136"/>
    </source>
</evidence>
<proteinExistence type="predicted"/>
<evidence type="ECO:0000256" key="2">
    <source>
        <dbReference type="ARBA" id="ARBA00022692"/>
    </source>
</evidence>
<name>A0ABQ4E9A9_9ACTN</name>
<dbReference type="RefSeq" id="WP_203869711.1">
    <property type="nucleotide sequence ID" value="NZ_BONW01000036.1"/>
</dbReference>
<feature type="transmembrane region" description="Helical" evidence="5">
    <location>
        <begin position="75"/>
        <end position="98"/>
    </location>
</feature>
<evidence type="ECO:0000313" key="7">
    <source>
        <dbReference type="EMBL" id="GIG91314.1"/>
    </source>
</evidence>
<evidence type="ECO:0000256" key="3">
    <source>
        <dbReference type="ARBA" id="ARBA00022989"/>
    </source>
</evidence>
<accession>A0ABQ4E9A9</accession>
<comment type="subcellular location">
    <subcellularLocation>
        <location evidence="1">Membrane</location>
        <topology evidence="1">Multi-pass membrane protein</topology>
    </subcellularLocation>
</comment>
<dbReference type="EMBL" id="BONW01000036">
    <property type="protein sequence ID" value="GIG91314.1"/>
    <property type="molecule type" value="Genomic_DNA"/>
</dbReference>
<keyword evidence="2 5" id="KW-0812">Transmembrane</keyword>
<organism evidence="7 8">
    <name type="scientific">Plantactinospora endophytica</name>
    <dbReference type="NCBI Taxonomy" id="673535"/>
    <lineage>
        <taxon>Bacteria</taxon>
        <taxon>Bacillati</taxon>
        <taxon>Actinomycetota</taxon>
        <taxon>Actinomycetes</taxon>
        <taxon>Micromonosporales</taxon>
        <taxon>Micromonosporaceae</taxon>
        <taxon>Plantactinospora</taxon>
    </lineage>
</organism>
<feature type="transmembrane region" description="Helical" evidence="5">
    <location>
        <begin position="146"/>
        <end position="166"/>
    </location>
</feature>
<protein>
    <recommendedName>
        <fullName evidence="6">Methylamine utilisation protein MauE domain-containing protein</fullName>
    </recommendedName>
</protein>
<dbReference type="InterPro" id="IPR009908">
    <property type="entry name" value="Methylamine_util_MauE"/>
</dbReference>
<keyword evidence="3 5" id="KW-1133">Transmembrane helix</keyword>
<gene>
    <name evidence="7" type="ORF">Pen02_62500</name>
</gene>
<feature type="domain" description="Methylamine utilisation protein MauE" evidence="6">
    <location>
        <begin position="2"/>
        <end position="135"/>
    </location>
</feature>
<evidence type="ECO:0000256" key="1">
    <source>
        <dbReference type="ARBA" id="ARBA00004141"/>
    </source>
</evidence>
<evidence type="ECO:0000313" key="8">
    <source>
        <dbReference type="Proteomes" id="UP000646749"/>
    </source>
</evidence>
<evidence type="ECO:0000259" key="6">
    <source>
        <dbReference type="Pfam" id="PF07291"/>
    </source>
</evidence>
<keyword evidence="4 5" id="KW-0472">Membrane</keyword>
<sequence length="182" mass="18052">MWYLTVGCQSLLAVVFAASTAGKVRGRQTYADFRRSLPATVRIPAGLAGAVAATVVVAEAATTAALLAGMWLPGLALAGLASAGVLLAVFTVAVGSMIRRRVREPCRCFGGDRPAGPVHLARNAGLLAVAVGGALLLATGPVPAEPAVAAVAAAAGGTAALLLVNLEDLVSLARPLPPAGRA</sequence>
<feature type="transmembrane region" description="Helical" evidence="5">
    <location>
        <begin position="119"/>
        <end position="140"/>
    </location>
</feature>